<dbReference type="Pfam" id="PF00266">
    <property type="entry name" value="Aminotran_5"/>
    <property type="match status" value="1"/>
</dbReference>
<dbReference type="GeneID" id="91087080"/>
<feature type="domain" description="Rit1 DUSP-like" evidence="9">
    <location>
        <begin position="724"/>
        <end position="858"/>
    </location>
</feature>
<dbReference type="InterPro" id="IPR015424">
    <property type="entry name" value="PyrdxlP-dep_Trfase"/>
</dbReference>
<keyword evidence="5" id="KW-0808">Transferase</keyword>
<dbReference type="FunFam" id="3.90.1150.10:FF:000049">
    <property type="entry name" value="Alanine-glyoxylate aminotransferase 1"/>
    <property type="match status" value="1"/>
</dbReference>
<comment type="similarity">
    <text evidence="2">Belongs to the class-V pyridoxal-phosphate-dependent aminotransferase family.</text>
</comment>
<evidence type="ECO:0000256" key="7">
    <source>
        <dbReference type="RuleBase" id="RU004504"/>
    </source>
</evidence>
<evidence type="ECO:0000259" key="8">
    <source>
        <dbReference type="Pfam" id="PF00266"/>
    </source>
</evidence>
<dbReference type="Pfam" id="PF04179">
    <property type="entry name" value="Init_tRNA_PT"/>
    <property type="match status" value="1"/>
</dbReference>
<reference evidence="11" key="2">
    <citation type="journal article" date="2022" name="Elife">
        <title>Obligate sexual reproduction of a homothallic fungus closely related to the Cryptococcus pathogenic species complex.</title>
        <authorList>
            <person name="Passer A.R."/>
            <person name="Clancey S.A."/>
            <person name="Shea T."/>
            <person name="David-Palma M."/>
            <person name="Averette A.F."/>
            <person name="Boekhout T."/>
            <person name="Porcel B.M."/>
            <person name="Nowrousian M."/>
            <person name="Cuomo C.A."/>
            <person name="Sun S."/>
            <person name="Heitman J."/>
            <person name="Coelho M.A."/>
        </authorList>
    </citation>
    <scope>NUCLEOTIDE SEQUENCE</scope>
    <source>
        <strain evidence="11">CBS 7841</strain>
    </source>
</reference>
<feature type="domain" description="Rit1 N-terminal" evidence="10">
    <location>
        <begin position="391"/>
        <end position="649"/>
    </location>
</feature>
<dbReference type="InterPro" id="IPR015422">
    <property type="entry name" value="PyrdxlP-dep_Trfase_small"/>
</dbReference>
<evidence type="ECO:0000256" key="6">
    <source>
        <dbReference type="ARBA" id="ARBA00022898"/>
    </source>
</evidence>
<dbReference type="GO" id="GO:0043399">
    <property type="term" value="F:tRNA adenosine(64)-2'-O-ribosylphosphate transferase activity"/>
    <property type="evidence" value="ECO:0007669"/>
    <property type="project" value="InterPro"/>
</dbReference>
<evidence type="ECO:0000256" key="2">
    <source>
        <dbReference type="ARBA" id="ARBA00009236"/>
    </source>
</evidence>
<reference evidence="11" key="3">
    <citation type="submission" date="2024-01" db="EMBL/GenBank/DDBJ databases">
        <authorList>
            <person name="Coelho M.A."/>
            <person name="David-Palma M."/>
            <person name="Shea T."/>
            <person name="Sun S."/>
            <person name="Cuomo C.A."/>
            <person name="Heitman J."/>
        </authorList>
    </citation>
    <scope>NUCLEOTIDE SEQUENCE</scope>
    <source>
        <strain evidence="11">CBS 7841</strain>
    </source>
</reference>
<dbReference type="SUPFAM" id="SSF53383">
    <property type="entry name" value="PLP-dependent transferases"/>
    <property type="match status" value="1"/>
</dbReference>
<evidence type="ECO:0000256" key="1">
    <source>
        <dbReference type="ARBA" id="ARBA00001933"/>
    </source>
</evidence>
<evidence type="ECO:0000256" key="5">
    <source>
        <dbReference type="ARBA" id="ARBA00022679"/>
    </source>
</evidence>
<keyword evidence="12" id="KW-1185">Reference proteome</keyword>
<dbReference type="Proteomes" id="UP000094043">
    <property type="component" value="Chromosome 3"/>
</dbReference>
<dbReference type="InterPro" id="IPR033449">
    <property type="entry name" value="Rit1_N"/>
</dbReference>
<dbReference type="Gene3D" id="3.40.640.10">
    <property type="entry name" value="Type I PLP-dependent aspartate aminotransferase-like (Major domain)"/>
    <property type="match status" value="1"/>
</dbReference>
<dbReference type="GO" id="GO:0008453">
    <property type="term" value="F:alanine-glyoxylate transaminase activity"/>
    <property type="evidence" value="ECO:0007669"/>
    <property type="project" value="UniProtKB-EC"/>
</dbReference>
<gene>
    <name evidence="11" type="ORF">L203_102869</name>
</gene>
<dbReference type="InterPro" id="IPR000192">
    <property type="entry name" value="Aminotrans_V_dom"/>
</dbReference>
<organism evidence="11 12">
    <name type="scientific">Cryptococcus depauperatus CBS 7841</name>
    <dbReference type="NCBI Taxonomy" id="1295531"/>
    <lineage>
        <taxon>Eukaryota</taxon>
        <taxon>Fungi</taxon>
        <taxon>Dikarya</taxon>
        <taxon>Basidiomycota</taxon>
        <taxon>Agaricomycotina</taxon>
        <taxon>Tremellomycetes</taxon>
        <taxon>Tremellales</taxon>
        <taxon>Cryptococcaceae</taxon>
        <taxon>Cryptococcus</taxon>
    </lineage>
</organism>
<dbReference type="GO" id="GO:0019988">
    <property type="term" value="P:charged-tRNA amino acid modification"/>
    <property type="evidence" value="ECO:0007669"/>
    <property type="project" value="InterPro"/>
</dbReference>
<dbReference type="InterPro" id="IPR033421">
    <property type="entry name" value="Rit1_DUSP-like"/>
</dbReference>
<dbReference type="GO" id="GO:0005737">
    <property type="term" value="C:cytoplasm"/>
    <property type="evidence" value="ECO:0007669"/>
    <property type="project" value="TreeGrafter"/>
</dbReference>
<evidence type="ECO:0000256" key="3">
    <source>
        <dbReference type="ARBA" id="ARBA00013049"/>
    </source>
</evidence>
<dbReference type="InterPro" id="IPR015421">
    <property type="entry name" value="PyrdxlP-dep_Trfase_major"/>
</dbReference>
<dbReference type="AlphaFoldDB" id="A0AAJ8JSJ1"/>
<dbReference type="PROSITE" id="PS00595">
    <property type="entry name" value="AA_TRANSFER_CLASS_5"/>
    <property type="match status" value="1"/>
</dbReference>
<evidence type="ECO:0000313" key="11">
    <source>
        <dbReference type="EMBL" id="WVN87682.1"/>
    </source>
</evidence>
<dbReference type="PANTHER" id="PTHR31811:SF0">
    <property type="entry name" value="TRNA A64-2'-O-RIBOSYLPHOSPHATE TRANSFERASE"/>
    <property type="match status" value="1"/>
</dbReference>
<dbReference type="InterPro" id="IPR020578">
    <property type="entry name" value="Aminotrans_V_PyrdxlP_BS"/>
</dbReference>
<protein>
    <recommendedName>
        <fullName evidence="3">alanine--glyoxylate transaminase</fullName>
        <ecNumber evidence="3">2.6.1.44</ecNumber>
    </recommendedName>
</protein>
<dbReference type="FunFam" id="3.40.640.10:FF:000027">
    <property type="entry name" value="Serine--pyruvate aminotransferase, mitochondrial"/>
    <property type="match status" value="1"/>
</dbReference>
<dbReference type="InterPro" id="IPR007306">
    <property type="entry name" value="Rit1"/>
</dbReference>
<dbReference type="KEGG" id="cdep:91087080"/>
<sequence>MSEFHQAPHKLLLIPGPIEFSDPVLLANATPGTAHTSPTFIPVFGETLAMIRQVLLSEKQSGSQPLLVAGSGTMGWDAVAANLTERGDEAVVLNTGYFGDSFAECLEAYGVKVTQVTPEVGDIPRDEDIISALASKPKLLTITHVDTSTGVLSPAGHIASLVKKHSPHTLIILDAVCSAVSEEIRFDEWGLDVVLSATQKGFGVPPGLSVILASKRAVQVVENRQTPVQGYYVSWKKWIPIMQNYENGKPSYFATPPVQLIYALHTSLKSITSSPLPEQFKAHQKASAYIKDNLTRFGLSFVPKSREIAANGMTAVKLPKDLKAPDVLLKLAEKGIVVAAGLHKEIAAEYFRIGHMGISAVQRERGDLEKVIEYSFIDMADLKAIKKYAAQHDLFNRLHSIAADEEFVKAVATGWYGNRFLIVPNQRCGTWYCDPLTSSNAYAYFKSTDGHMSHWDFNFRRSNLVFASYAEEKGGLILVDSTRRGKRMPDGLSKTVPIWCAVINIAISIRQKPLENWDTNIYLSPQTVSPTEKSQIQARLQNWAELLEKPLRPFFIHPSTSSPPFIAENPGFTPIICLSASRWVNEGGEEIPSVTKVGERKVGFIYIPGGGDDDELWAHRLTPSLFHRYKKELLATERDKLTLLVDHIVLSGTRQHQPPLADCVLHSGPVDVPSPGSRLALNIGPSLGEILPRNHELSLRIEVVEVDKIQKDTPFLNTEGEHKVLSLPSAKSHGKAFTRALEELVNYVKEVDKDEKTIMVVLESGRMTRSKEISVNEDGKEANVPSKLHSKYSVVDSSARKAIIPLALTLLCAIPSLSGSSEGSEDFKPITKGKVTNVLHALITLWPDGNPPRAALKRLDQTEDLDIGPQILVA</sequence>
<accession>A0AAJ8JSJ1</accession>
<reference evidence="11" key="1">
    <citation type="submission" date="2016-06" db="EMBL/GenBank/DDBJ databases">
        <authorList>
            <person name="Cuomo C."/>
            <person name="Litvintseva A."/>
            <person name="Heitman J."/>
            <person name="Chen Y."/>
            <person name="Sun S."/>
            <person name="Springer D."/>
            <person name="Dromer F."/>
            <person name="Young S."/>
            <person name="Zeng Q."/>
            <person name="Chapman S."/>
            <person name="Gujja S."/>
            <person name="Saif S."/>
            <person name="Birren B."/>
        </authorList>
    </citation>
    <scope>NUCLEOTIDE SEQUENCE</scope>
    <source>
        <strain evidence="11">CBS 7841</strain>
    </source>
</reference>
<comment type="cofactor">
    <cofactor evidence="1 7">
        <name>pyridoxal 5'-phosphate</name>
        <dbReference type="ChEBI" id="CHEBI:597326"/>
    </cofactor>
</comment>
<evidence type="ECO:0000256" key="4">
    <source>
        <dbReference type="ARBA" id="ARBA00022576"/>
    </source>
</evidence>
<dbReference type="RefSeq" id="XP_066068382.1">
    <property type="nucleotide sequence ID" value="XM_066212285.1"/>
</dbReference>
<evidence type="ECO:0000259" key="10">
    <source>
        <dbReference type="Pfam" id="PF17184"/>
    </source>
</evidence>
<dbReference type="PANTHER" id="PTHR31811">
    <property type="entry name" value="TRNA A64-2'-O-RIBOSYLPHOSPHATE TRANSFERASE"/>
    <property type="match status" value="1"/>
</dbReference>
<dbReference type="Pfam" id="PF17184">
    <property type="entry name" value="Rit1_C"/>
    <property type="match status" value="1"/>
</dbReference>
<name>A0AAJ8JSJ1_9TREE</name>
<evidence type="ECO:0000313" key="12">
    <source>
        <dbReference type="Proteomes" id="UP000094043"/>
    </source>
</evidence>
<keyword evidence="4" id="KW-0032">Aminotransferase</keyword>
<dbReference type="EC" id="2.6.1.44" evidence="3"/>
<dbReference type="Gene3D" id="3.90.1150.10">
    <property type="entry name" value="Aspartate Aminotransferase, domain 1"/>
    <property type="match status" value="1"/>
</dbReference>
<proteinExistence type="inferred from homology"/>
<dbReference type="EMBL" id="CP143786">
    <property type="protein sequence ID" value="WVN87682.1"/>
    <property type="molecule type" value="Genomic_DNA"/>
</dbReference>
<feature type="domain" description="Aminotransferase class V" evidence="8">
    <location>
        <begin position="69"/>
        <end position="343"/>
    </location>
</feature>
<keyword evidence="6" id="KW-0663">Pyridoxal phosphate</keyword>
<evidence type="ECO:0000259" key="9">
    <source>
        <dbReference type="Pfam" id="PF04179"/>
    </source>
</evidence>